<keyword evidence="2" id="KW-1185">Reference proteome</keyword>
<accession>A0AAE9YTJ5</accession>
<name>A0AAE9YTJ5_9GAMM</name>
<gene>
    <name evidence="1" type="ORF">SG35_007800</name>
</gene>
<proteinExistence type="predicted"/>
<dbReference type="SUPFAM" id="SSF48452">
    <property type="entry name" value="TPR-like"/>
    <property type="match status" value="1"/>
</dbReference>
<sequence length="588" mass="67860">MKKNKMADLFAVAQQAFDSRDYKRAFSSLNKFKRAKTEIKFEHVLLEAKVNLALKKFEKALLFKTAGEQLAVSAKQKVEWHNYVAEIYQARHQVEGVIYHLEQSLALDKSIANAVARHRLLTHYVQQEQYDKAREVGYKLLDWQGYFISAAFLLMDCVFATDDKTEGLKLAKSLTGHSDYLAEKEMIHIFNKLLKVKAIDEAQLFVEKEKKSKGVQYWHQIAQAIILVHQQQISRAITLFKEIKGAGSIYEMDFHRALRDFYFNARQESQFFALAGDFHDDYFNLVYLEEYVSLEEHDKLITYTVQPGIAPFLHCMADYNKLISYWLLGRLDDCVALLRTNKEFISISHQGHPKHLKIPHIFMVYIQALVRDRLRKKPEAQVPGHQVIYVIGESHALGLHDQIFRCGDSSYQGRVKFIKGIQMHHLAGEGDNKYKYYLRRHLGSIEDNASVLFTIGEIDCRIGKGLSLAAKKLRRPLDELIDQTVKGYIEYIKLSLQTKPIKKVYIQGIPAPNIEKYPWLDLAGHVRLIQKVNVLLKSQVLAQQWFFIDVYAATSDVSGWSHGKRHLDACHLKPSLYEDVTAWIASPQ</sequence>
<evidence type="ECO:0000313" key="1">
    <source>
        <dbReference type="EMBL" id="WDE00528.1"/>
    </source>
</evidence>
<dbReference type="AlphaFoldDB" id="A0AAE9YTJ5"/>
<protein>
    <submittedName>
        <fullName evidence="1">Tetratricopeptide repeat protein</fullName>
    </submittedName>
</protein>
<dbReference type="RefSeq" id="WP_044830704.1">
    <property type="nucleotide sequence ID" value="NZ_CP059735.1"/>
</dbReference>
<dbReference type="Proteomes" id="UP000032568">
    <property type="component" value="Chromosome"/>
</dbReference>
<dbReference type="InterPro" id="IPR011990">
    <property type="entry name" value="TPR-like_helical_dom_sf"/>
</dbReference>
<dbReference type="SUPFAM" id="SSF52266">
    <property type="entry name" value="SGNH hydrolase"/>
    <property type="match status" value="1"/>
</dbReference>
<dbReference type="EMBL" id="CP059735">
    <property type="protein sequence ID" value="WDE00528.1"/>
    <property type="molecule type" value="Genomic_DNA"/>
</dbReference>
<reference evidence="1 2" key="1">
    <citation type="journal article" date="2015" name="Genome Announc.">
        <title>Draft Genome Sequences of Marine Isolates of Thalassomonas viridans and Thalassomonas actiniarum.</title>
        <authorList>
            <person name="Olonade I."/>
            <person name="van Zyl L.J."/>
            <person name="Trindade M."/>
        </authorList>
    </citation>
    <scope>NUCLEOTIDE SEQUENCE [LARGE SCALE GENOMIC DNA]</scope>
    <source>
        <strain evidence="1 2">A5K-106</strain>
    </source>
</reference>
<organism evidence="1 2">
    <name type="scientific">Thalassomonas actiniarum</name>
    <dbReference type="NCBI Taxonomy" id="485447"/>
    <lineage>
        <taxon>Bacteria</taxon>
        <taxon>Pseudomonadati</taxon>
        <taxon>Pseudomonadota</taxon>
        <taxon>Gammaproteobacteria</taxon>
        <taxon>Alteromonadales</taxon>
        <taxon>Colwelliaceae</taxon>
        <taxon>Thalassomonas</taxon>
    </lineage>
</organism>
<reference evidence="1 2" key="2">
    <citation type="journal article" date="2022" name="Mar. Drugs">
        <title>Bioassay-Guided Fractionation Leads to the Detection of Cholic Acid Generated by the Rare Thalassomonas sp.</title>
        <authorList>
            <person name="Pheiffer F."/>
            <person name="Schneider Y.K."/>
            <person name="Hansen E.H."/>
            <person name="Andersen J.H."/>
            <person name="Isaksson J."/>
            <person name="Busche T."/>
            <person name="R C."/>
            <person name="Kalinowski J."/>
            <person name="Zyl L.V."/>
            <person name="Trindade M."/>
        </authorList>
    </citation>
    <scope>NUCLEOTIDE SEQUENCE [LARGE SCALE GENOMIC DNA]</scope>
    <source>
        <strain evidence="1 2">A5K-106</strain>
    </source>
</reference>
<dbReference type="KEGG" id="tact:SG35_007800"/>
<evidence type="ECO:0000313" key="2">
    <source>
        <dbReference type="Proteomes" id="UP000032568"/>
    </source>
</evidence>
<dbReference type="Gene3D" id="1.25.40.10">
    <property type="entry name" value="Tetratricopeptide repeat domain"/>
    <property type="match status" value="1"/>
</dbReference>